<dbReference type="SUPFAM" id="SSF90123">
    <property type="entry name" value="ABC transporter transmembrane region"/>
    <property type="match status" value="1"/>
</dbReference>
<keyword evidence="8" id="KW-1185">Reference proteome</keyword>
<protein>
    <submittedName>
        <fullName evidence="7">ABC transporter transmembrane domain-containing protein</fullName>
    </submittedName>
</protein>
<feature type="non-terminal residue" evidence="7">
    <location>
        <position position="1"/>
    </location>
</feature>
<evidence type="ECO:0000259" key="6">
    <source>
        <dbReference type="PROSITE" id="PS50929"/>
    </source>
</evidence>
<name>A0ABW8M6L4_9ACTN</name>
<proteinExistence type="predicted"/>
<evidence type="ECO:0000256" key="4">
    <source>
        <dbReference type="ARBA" id="ARBA00023136"/>
    </source>
</evidence>
<feature type="transmembrane region" description="Helical" evidence="5">
    <location>
        <begin position="72"/>
        <end position="94"/>
    </location>
</feature>
<feature type="domain" description="ABC transmembrane type-1" evidence="6">
    <location>
        <begin position="1"/>
        <end position="118"/>
    </location>
</feature>
<dbReference type="RefSeq" id="WP_404749553.1">
    <property type="nucleotide sequence ID" value="NZ_JBJDQH010000345.1"/>
</dbReference>
<organism evidence="7 8">
    <name type="scientific">Streptomyces milbemycinicus</name>
    <dbReference type="NCBI Taxonomy" id="476552"/>
    <lineage>
        <taxon>Bacteria</taxon>
        <taxon>Bacillati</taxon>
        <taxon>Actinomycetota</taxon>
        <taxon>Actinomycetes</taxon>
        <taxon>Kitasatosporales</taxon>
        <taxon>Streptomycetaceae</taxon>
        <taxon>Streptomyces</taxon>
    </lineage>
</organism>
<evidence type="ECO:0000313" key="8">
    <source>
        <dbReference type="Proteomes" id="UP001620295"/>
    </source>
</evidence>
<dbReference type="InterPro" id="IPR011527">
    <property type="entry name" value="ABC1_TM_dom"/>
</dbReference>
<dbReference type="PANTHER" id="PTHR24221:SF590">
    <property type="entry name" value="COMPONENT LINKED WITH THE ASSEMBLY OF CYTOCHROME' TRANSPORT TRANSMEMBRANE ATP-BINDING PROTEIN ABC TRANSPORTER CYDD-RELATED"/>
    <property type="match status" value="1"/>
</dbReference>
<sequence length="118" mass="13149">AVKSELRLRLLERAVRLGPSWLDSQRTGALTTLATRGIDALDDYFARYLPQLGLAVVVPVAVLARIVTADWISALIIVVTLPLIPLFMVLIGWATQSRMDRQWRLLSRLSGHFLDVVA</sequence>
<accession>A0ABW8M6L4</accession>
<keyword evidence="2 5" id="KW-0812">Transmembrane</keyword>
<dbReference type="PROSITE" id="PS50929">
    <property type="entry name" value="ABC_TM1F"/>
    <property type="match status" value="1"/>
</dbReference>
<evidence type="ECO:0000256" key="2">
    <source>
        <dbReference type="ARBA" id="ARBA00022692"/>
    </source>
</evidence>
<comment type="caution">
    <text evidence="7">The sequence shown here is derived from an EMBL/GenBank/DDBJ whole genome shotgun (WGS) entry which is preliminary data.</text>
</comment>
<dbReference type="PANTHER" id="PTHR24221">
    <property type="entry name" value="ATP-BINDING CASSETTE SUB-FAMILY B"/>
    <property type="match status" value="1"/>
</dbReference>
<dbReference type="EMBL" id="JBJDQH010000345">
    <property type="protein sequence ID" value="MFK4273813.1"/>
    <property type="molecule type" value="Genomic_DNA"/>
</dbReference>
<dbReference type="Pfam" id="PF00664">
    <property type="entry name" value="ABC_membrane"/>
    <property type="match status" value="1"/>
</dbReference>
<comment type="subcellular location">
    <subcellularLocation>
        <location evidence="1">Cell membrane</location>
        <topology evidence="1">Multi-pass membrane protein</topology>
    </subcellularLocation>
</comment>
<keyword evidence="4 5" id="KW-0472">Membrane</keyword>
<evidence type="ECO:0000256" key="5">
    <source>
        <dbReference type="SAM" id="Phobius"/>
    </source>
</evidence>
<dbReference type="InterPro" id="IPR039421">
    <property type="entry name" value="Type_1_exporter"/>
</dbReference>
<gene>
    <name evidence="7" type="ORF">ACI2L5_54635</name>
</gene>
<feature type="non-terminal residue" evidence="7">
    <location>
        <position position="118"/>
    </location>
</feature>
<reference evidence="7 8" key="1">
    <citation type="submission" date="2024-11" db="EMBL/GenBank/DDBJ databases">
        <title>The Natural Products Discovery Center: Release of the First 8490 Sequenced Strains for Exploring Actinobacteria Biosynthetic Diversity.</title>
        <authorList>
            <person name="Kalkreuter E."/>
            <person name="Kautsar S.A."/>
            <person name="Yang D."/>
            <person name="Bader C.D."/>
            <person name="Teijaro C.N."/>
            <person name="Fluegel L."/>
            <person name="Davis C.M."/>
            <person name="Simpson J.R."/>
            <person name="Lauterbach L."/>
            <person name="Steele A.D."/>
            <person name="Gui C."/>
            <person name="Meng S."/>
            <person name="Li G."/>
            <person name="Viehrig K."/>
            <person name="Ye F."/>
            <person name="Su P."/>
            <person name="Kiefer A.F."/>
            <person name="Nichols A."/>
            <person name="Cepeda A.J."/>
            <person name="Yan W."/>
            <person name="Fan B."/>
            <person name="Jiang Y."/>
            <person name="Adhikari A."/>
            <person name="Zheng C.-J."/>
            <person name="Schuster L."/>
            <person name="Cowan T.M."/>
            <person name="Smanski M.J."/>
            <person name="Chevrette M.G."/>
            <person name="De Carvalho L.P.S."/>
            <person name="Shen B."/>
        </authorList>
    </citation>
    <scope>NUCLEOTIDE SEQUENCE [LARGE SCALE GENOMIC DNA]</scope>
    <source>
        <strain evidence="7 8">NPDC020863</strain>
    </source>
</reference>
<evidence type="ECO:0000256" key="3">
    <source>
        <dbReference type="ARBA" id="ARBA00022989"/>
    </source>
</evidence>
<evidence type="ECO:0000256" key="1">
    <source>
        <dbReference type="ARBA" id="ARBA00004651"/>
    </source>
</evidence>
<dbReference type="InterPro" id="IPR036640">
    <property type="entry name" value="ABC1_TM_sf"/>
</dbReference>
<keyword evidence="3 5" id="KW-1133">Transmembrane helix</keyword>
<evidence type="ECO:0000313" key="7">
    <source>
        <dbReference type="EMBL" id="MFK4273813.1"/>
    </source>
</evidence>
<feature type="transmembrane region" description="Helical" evidence="5">
    <location>
        <begin position="48"/>
        <end position="66"/>
    </location>
</feature>
<dbReference type="Gene3D" id="1.20.1560.10">
    <property type="entry name" value="ABC transporter type 1, transmembrane domain"/>
    <property type="match status" value="1"/>
</dbReference>
<dbReference type="Proteomes" id="UP001620295">
    <property type="component" value="Unassembled WGS sequence"/>
</dbReference>